<sequence>MSIQIPDFFHQIVSPTTPFDPSKPLPDTNILRGKSILITGGASGLGAASVRQLASLGSIVTIADVQTDAGTTLAQELTSQGHRVSFVTCDVTSWESQVSAFKHAISFGGGSIDIVVPFAGIVGETHIVDQVSLHPASLDTDPPPARTNTISVNLLGVYNTAYLAVHYFRLPAPIPAGPHSHAQPTNAHPFKKTILFISSIAGYVSHPNSSTYCAAKFGVRGLWQGMQKKAFEAGVRTNLIAPWYIKTPMTMREPADPEMNMELMGFVPIEGLVDAVVRVLADEECQGRAVAVFPEGNFDLGDNLYEGFAGPEMQRRLLERFKGITG</sequence>
<accession>A0A8E2EG84</accession>
<comment type="similarity">
    <text evidence="1">Belongs to the short-chain dehydrogenases/reductases (SDR) family.</text>
</comment>
<dbReference type="InterPro" id="IPR036291">
    <property type="entry name" value="NAD(P)-bd_dom_sf"/>
</dbReference>
<dbReference type="OrthoDB" id="5371740at2759"/>
<dbReference type="Pfam" id="PF00106">
    <property type="entry name" value="adh_short"/>
    <property type="match status" value="1"/>
</dbReference>
<evidence type="ECO:0000256" key="1">
    <source>
        <dbReference type="ARBA" id="ARBA00006484"/>
    </source>
</evidence>
<evidence type="ECO:0000256" key="3">
    <source>
        <dbReference type="ARBA" id="ARBA00023002"/>
    </source>
</evidence>
<organism evidence="4 5">
    <name type="scientific">Lepidopterella palustris CBS 459.81</name>
    <dbReference type="NCBI Taxonomy" id="1314670"/>
    <lineage>
        <taxon>Eukaryota</taxon>
        <taxon>Fungi</taxon>
        <taxon>Dikarya</taxon>
        <taxon>Ascomycota</taxon>
        <taxon>Pezizomycotina</taxon>
        <taxon>Dothideomycetes</taxon>
        <taxon>Pleosporomycetidae</taxon>
        <taxon>Mytilinidiales</taxon>
        <taxon>Argynnaceae</taxon>
        <taxon>Lepidopterella</taxon>
    </lineage>
</organism>
<dbReference type="Gene3D" id="3.40.50.720">
    <property type="entry name" value="NAD(P)-binding Rossmann-like Domain"/>
    <property type="match status" value="1"/>
</dbReference>
<evidence type="ECO:0000313" key="4">
    <source>
        <dbReference type="EMBL" id="OCK82963.1"/>
    </source>
</evidence>
<protein>
    <submittedName>
        <fullName evidence="4">NAD(P)-binding protein</fullName>
    </submittedName>
</protein>
<reference evidence="4 5" key="1">
    <citation type="journal article" date="2016" name="Nat. Commun.">
        <title>Ectomycorrhizal ecology is imprinted in the genome of the dominant symbiotic fungus Cenococcum geophilum.</title>
        <authorList>
            <consortium name="DOE Joint Genome Institute"/>
            <person name="Peter M."/>
            <person name="Kohler A."/>
            <person name="Ohm R.A."/>
            <person name="Kuo A."/>
            <person name="Krutzmann J."/>
            <person name="Morin E."/>
            <person name="Arend M."/>
            <person name="Barry K.W."/>
            <person name="Binder M."/>
            <person name="Choi C."/>
            <person name="Clum A."/>
            <person name="Copeland A."/>
            <person name="Grisel N."/>
            <person name="Haridas S."/>
            <person name="Kipfer T."/>
            <person name="LaButti K."/>
            <person name="Lindquist E."/>
            <person name="Lipzen A."/>
            <person name="Maire R."/>
            <person name="Meier B."/>
            <person name="Mihaltcheva S."/>
            <person name="Molinier V."/>
            <person name="Murat C."/>
            <person name="Poggeler S."/>
            <person name="Quandt C.A."/>
            <person name="Sperisen C."/>
            <person name="Tritt A."/>
            <person name="Tisserant E."/>
            <person name="Crous P.W."/>
            <person name="Henrissat B."/>
            <person name="Nehls U."/>
            <person name="Egli S."/>
            <person name="Spatafora J.W."/>
            <person name="Grigoriev I.V."/>
            <person name="Martin F.M."/>
        </authorList>
    </citation>
    <scope>NUCLEOTIDE SEQUENCE [LARGE SCALE GENOMIC DNA]</scope>
    <source>
        <strain evidence="4 5">CBS 459.81</strain>
    </source>
</reference>
<evidence type="ECO:0000313" key="5">
    <source>
        <dbReference type="Proteomes" id="UP000250266"/>
    </source>
</evidence>
<dbReference type="GO" id="GO:0005737">
    <property type="term" value="C:cytoplasm"/>
    <property type="evidence" value="ECO:0007669"/>
    <property type="project" value="TreeGrafter"/>
</dbReference>
<keyword evidence="2" id="KW-0521">NADP</keyword>
<proteinExistence type="inferred from homology"/>
<dbReference type="InterPro" id="IPR020904">
    <property type="entry name" value="Sc_DH/Rdtase_CS"/>
</dbReference>
<dbReference type="EMBL" id="KV744873">
    <property type="protein sequence ID" value="OCK82963.1"/>
    <property type="molecule type" value="Genomic_DNA"/>
</dbReference>
<gene>
    <name evidence="4" type="ORF">K432DRAFT_200096</name>
</gene>
<keyword evidence="3" id="KW-0560">Oxidoreductase</keyword>
<dbReference type="PROSITE" id="PS00061">
    <property type="entry name" value="ADH_SHORT"/>
    <property type="match status" value="1"/>
</dbReference>
<dbReference type="GO" id="GO:0016616">
    <property type="term" value="F:oxidoreductase activity, acting on the CH-OH group of donors, NAD or NADP as acceptor"/>
    <property type="evidence" value="ECO:0007669"/>
    <property type="project" value="TreeGrafter"/>
</dbReference>
<evidence type="ECO:0000256" key="2">
    <source>
        <dbReference type="ARBA" id="ARBA00022857"/>
    </source>
</evidence>
<dbReference type="SUPFAM" id="SSF51735">
    <property type="entry name" value="NAD(P)-binding Rossmann-fold domains"/>
    <property type="match status" value="1"/>
</dbReference>
<name>A0A8E2EG84_9PEZI</name>
<dbReference type="InterPro" id="IPR002347">
    <property type="entry name" value="SDR_fam"/>
</dbReference>
<dbReference type="PANTHER" id="PTHR44229:SF4">
    <property type="entry name" value="15-HYDROXYPROSTAGLANDIN DEHYDROGENASE [NAD(+)]"/>
    <property type="match status" value="1"/>
</dbReference>
<dbReference type="PANTHER" id="PTHR44229">
    <property type="entry name" value="15-HYDROXYPROSTAGLANDIN DEHYDROGENASE [NAD(+)]"/>
    <property type="match status" value="1"/>
</dbReference>
<keyword evidence="5" id="KW-1185">Reference proteome</keyword>
<dbReference type="AlphaFoldDB" id="A0A8E2EG84"/>
<dbReference type="PRINTS" id="PR00081">
    <property type="entry name" value="GDHRDH"/>
</dbReference>
<dbReference type="Proteomes" id="UP000250266">
    <property type="component" value="Unassembled WGS sequence"/>
</dbReference>